<dbReference type="AlphaFoldDB" id="A0A9D1NWD9"/>
<dbReference type="GO" id="GO:0005829">
    <property type="term" value="C:cytosol"/>
    <property type="evidence" value="ECO:0007669"/>
    <property type="project" value="TreeGrafter"/>
</dbReference>
<dbReference type="PANTHER" id="PTHR12215">
    <property type="entry name" value="PHOSPHOPANTETHEINE TRANSFERASE"/>
    <property type="match status" value="1"/>
</dbReference>
<evidence type="ECO:0000313" key="5">
    <source>
        <dbReference type="EMBL" id="HIV13718.1"/>
    </source>
</evidence>
<gene>
    <name evidence="5" type="ORF">IAA63_11345</name>
</gene>
<proteinExistence type="inferred from homology"/>
<protein>
    <submittedName>
        <fullName evidence="5">4'-phosphopantetheinyl transferase superfamily protein</fullName>
    </submittedName>
</protein>
<dbReference type="GO" id="GO:0008897">
    <property type="term" value="F:holo-[acyl-carrier-protein] synthase activity"/>
    <property type="evidence" value="ECO:0007669"/>
    <property type="project" value="InterPro"/>
</dbReference>
<dbReference type="InterPro" id="IPR050559">
    <property type="entry name" value="P-Pant_transferase_sf"/>
</dbReference>
<dbReference type="Proteomes" id="UP000886723">
    <property type="component" value="Unassembled WGS sequence"/>
</dbReference>
<reference evidence="5" key="1">
    <citation type="submission" date="2020-10" db="EMBL/GenBank/DDBJ databases">
        <authorList>
            <person name="Gilroy R."/>
        </authorList>
    </citation>
    <scope>NUCLEOTIDE SEQUENCE</scope>
    <source>
        <strain evidence="5">ChiBcec2-4451</strain>
    </source>
</reference>
<feature type="domain" description="4'-phosphopantetheinyl transferase" evidence="4">
    <location>
        <begin position="124"/>
        <end position="187"/>
    </location>
</feature>
<evidence type="ECO:0000256" key="1">
    <source>
        <dbReference type="ARBA" id="ARBA00010990"/>
    </source>
</evidence>
<dbReference type="EMBL" id="DVON01000241">
    <property type="protein sequence ID" value="HIV13718.1"/>
    <property type="molecule type" value="Genomic_DNA"/>
</dbReference>
<reference evidence="5" key="2">
    <citation type="journal article" date="2021" name="PeerJ">
        <title>Extensive microbial diversity within the chicken gut microbiome revealed by metagenomics and culture.</title>
        <authorList>
            <person name="Gilroy R."/>
            <person name="Ravi A."/>
            <person name="Getino M."/>
            <person name="Pursley I."/>
            <person name="Horton D.L."/>
            <person name="Alikhan N.F."/>
            <person name="Baker D."/>
            <person name="Gharbi K."/>
            <person name="Hall N."/>
            <person name="Watson M."/>
            <person name="Adriaenssens E.M."/>
            <person name="Foster-Nyarko E."/>
            <person name="Jarju S."/>
            <person name="Secka A."/>
            <person name="Antonio M."/>
            <person name="Oren A."/>
            <person name="Chaudhuri R.R."/>
            <person name="La Ragione R."/>
            <person name="Hildebrand F."/>
            <person name="Pallen M.J."/>
        </authorList>
    </citation>
    <scope>NUCLEOTIDE SEQUENCE</scope>
    <source>
        <strain evidence="5">ChiBcec2-4451</strain>
    </source>
</reference>
<feature type="region of interest" description="Disordered" evidence="3">
    <location>
        <begin position="11"/>
        <end position="59"/>
    </location>
</feature>
<dbReference type="GO" id="GO:0000287">
    <property type="term" value="F:magnesium ion binding"/>
    <property type="evidence" value="ECO:0007669"/>
    <property type="project" value="InterPro"/>
</dbReference>
<evidence type="ECO:0000313" key="6">
    <source>
        <dbReference type="Proteomes" id="UP000886723"/>
    </source>
</evidence>
<name>A0A9D1NWD9_9FIRM</name>
<evidence type="ECO:0000256" key="3">
    <source>
        <dbReference type="SAM" id="MobiDB-lite"/>
    </source>
</evidence>
<dbReference type="InterPro" id="IPR008278">
    <property type="entry name" value="4-PPantetheinyl_Trfase_dom"/>
</dbReference>
<dbReference type="Pfam" id="PF01648">
    <property type="entry name" value="ACPS"/>
    <property type="match status" value="1"/>
</dbReference>
<organism evidence="5 6">
    <name type="scientific">Candidatus Pullilachnospira stercoravium</name>
    <dbReference type="NCBI Taxonomy" id="2840913"/>
    <lineage>
        <taxon>Bacteria</taxon>
        <taxon>Bacillati</taxon>
        <taxon>Bacillota</taxon>
        <taxon>Clostridia</taxon>
        <taxon>Lachnospirales</taxon>
        <taxon>Lachnospiraceae</taxon>
        <taxon>Lachnospiraceae incertae sedis</taxon>
        <taxon>Candidatus Pullilachnospira</taxon>
    </lineage>
</organism>
<dbReference type="GO" id="GO:0019878">
    <property type="term" value="P:lysine biosynthetic process via aminoadipic acid"/>
    <property type="evidence" value="ECO:0007669"/>
    <property type="project" value="TreeGrafter"/>
</dbReference>
<keyword evidence="2 5" id="KW-0808">Transferase</keyword>
<accession>A0A9D1NWD9</accession>
<comment type="caution">
    <text evidence="5">The sequence shown here is derived from an EMBL/GenBank/DDBJ whole genome shotgun (WGS) entry which is preliminary data.</text>
</comment>
<comment type="similarity">
    <text evidence="1">Belongs to the P-Pant transferase superfamily. Gsp/Sfp/HetI/AcpT family.</text>
</comment>
<dbReference type="InterPro" id="IPR037143">
    <property type="entry name" value="4-PPantetheinyl_Trfase_dom_sf"/>
</dbReference>
<sequence>MKNEIEIRWALLEPEAEERPGGHSEQAARETAGNGTAVPKVSGQEQNGRQPALARSRQGHRLSALGRELLADILLESYDIDLSREEEPIVRHPLGKPYLTGHEGLYFSISHSGSWAACAVGRTPLGLDIQYRKKKETDTLAARILDAGEFSSYENSADRNVSFYDFWVKKESYLKYTGEGIRKDLRTVAYENCRFFFLPEMIAGCAAALCVPAGWNGTIKITGKASGNR</sequence>
<dbReference type="SUPFAM" id="SSF56214">
    <property type="entry name" value="4'-phosphopantetheinyl transferase"/>
    <property type="match status" value="2"/>
</dbReference>
<feature type="compositionally biased region" description="Basic and acidic residues" evidence="3">
    <location>
        <begin position="17"/>
        <end position="28"/>
    </location>
</feature>
<dbReference type="Gene3D" id="3.90.470.20">
    <property type="entry name" value="4'-phosphopantetheinyl transferase domain"/>
    <property type="match status" value="2"/>
</dbReference>
<evidence type="ECO:0000259" key="4">
    <source>
        <dbReference type="Pfam" id="PF01648"/>
    </source>
</evidence>
<evidence type="ECO:0000256" key="2">
    <source>
        <dbReference type="ARBA" id="ARBA00022679"/>
    </source>
</evidence>
<dbReference type="PANTHER" id="PTHR12215:SF10">
    <property type="entry name" value="L-AMINOADIPATE-SEMIALDEHYDE DEHYDROGENASE-PHOSPHOPANTETHEINYL TRANSFERASE"/>
    <property type="match status" value="1"/>
</dbReference>